<accession>A0A6S6QJP0</accession>
<dbReference type="RefSeq" id="WP_222876155.1">
    <property type="nucleotide sequence ID" value="NZ_AP023361.1"/>
</dbReference>
<proteinExistence type="predicted"/>
<dbReference type="Gene3D" id="3.40.960.10">
    <property type="entry name" value="VSR Endonuclease"/>
    <property type="match status" value="1"/>
</dbReference>
<evidence type="ECO:0008006" key="3">
    <source>
        <dbReference type="Google" id="ProtNLM"/>
    </source>
</evidence>
<dbReference type="InterPro" id="IPR011335">
    <property type="entry name" value="Restrct_endonuc-II-like"/>
</dbReference>
<name>A0A6S6QJP0_9HYPH</name>
<dbReference type="Proteomes" id="UP000515317">
    <property type="component" value="Chromosome"/>
</dbReference>
<gene>
    <name evidence="1" type="ORF">IZ6_01810</name>
</gene>
<dbReference type="KEGG" id="tso:IZ6_01810"/>
<evidence type="ECO:0000313" key="2">
    <source>
        <dbReference type="Proteomes" id="UP000515317"/>
    </source>
</evidence>
<reference evidence="1 2" key="1">
    <citation type="submission" date="2020-08" db="EMBL/GenBank/DDBJ databases">
        <title>Genome sequence of Rhizobiales bacterium strain IZ6.</title>
        <authorList>
            <person name="Nakai R."/>
            <person name="Naganuma T."/>
        </authorList>
    </citation>
    <scope>NUCLEOTIDE SEQUENCE [LARGE SCALE GENOMIC DNA]</scope>
    <source>
        <strain evidence="1 2">IZ6</strain>
    </source>
</reference>
<sequence>MFGPIALLGEKQREGFADEIGIVTDMYYMQTEFDPDQVLTVNLGMEDGAPLRKYIRHRTRLTCTPFNRLEARRIWGAGSPIELFLMQGLLQRGHSPTLQMLLYDDGSTYPCLYHLWAESNANTPGFITESDFFFPEQRVAVFCDSTRHHRSRKAAKKDYAINDRLAAAGFTPVRVPGSLIVRDIDSAVAMVCEALE</sequence>
<organism evidence="1 2">
    <name type="scientific">Terrihabitans soli</name>
    <dbReference type="NCBI Taxonomy" id="708113"/>
    <lineage>
        <taxon>Bacteria</taxon>
        <taxon>Pseudomonadati</taxon>
        <taxon>Pseudomonadota</taxon>
        <taxon>Alphaproteobacteria</taxon>
        <taxon>Hyphomicrobiales</taxon>
        <taxon>Terrihabitans</taxon>
    </lineage>
</organism>
<dbReference type="EMBL" id="AP023361">
    <property type="protein sequence ID" value="BCJ89446.1"/>
    <property type="molecule type" value="Genomic_DNA"/>
</dbReference>
<keyword evidence="2" id="KW-1185">Reference proteome</keyword>
<evidence type="ECO:0000313" key="1">
    <source>
        <dbReference type="EMBL" id="BCJ89446.1"/>
    </source>
</evidence>
<dbReference type="AlphaFoldDB" id="A0A6S6QJP0"/>
<dbReference type="SUPFAM" id="SSF52980">
    <property type="entry name" value="Restriction endonuclease-like"/>
    <property type="match status" value="1"/>
</dbReference>
<protein>
    <recommendedName>
        <fullName evidence="3">DUF559 domain-containing protein</fullName>
    </recommendedName>
</protein>